<accession>A0A1J1J6A5</accession>
<protein>
    <submittedName>
        <fullName evidence="1">CLUMA_CG021175, isoform A</fullName>
    </submittedName>
</protein>
<name>A0A1J1J6A5_9DIPT</name>
<reference evidence="1 2" key="1">
    <citation type="submission" date="2015-04" db="EMBL/GenBank/DDBJ databases">
        <authorList>
            <person name="Syromyatnikov M.Y."/>
            <person name="Popov V.N."/>
        </authorList>
    </citation>
    <scope>NUCLEOTIDE SEQUENCE [LARGE SCALE GENOMIC DNA]</scope>
</reference>
<keyword evidence="2" id="KW-1185">Reference proteome</keyword>
<proteinExistence type="predicted"/>
<evidence type="ECO:0000313" key="1">
    <source>
        <dbReference type="EMBL" id="CRL07941.1"/>
    </source>
</evidence>
<organism evidence="1 2">
    <name type="scientific">Clunio marinus</name>
    <dbReference type="NCBI Taxonomy" id="568069"/>
    <lineage>
        <taxon>Eukaryota</taxon>
        <taxon>Metazoa</taxon>
        <taxon>Ecdysozoa</taxon>
        <taxon>Arthropoda</taxon>
        <taxon>Hexapoda</taxon>
        <taxon>Insecta</taxon>
        <taxon>Pterygota</taxon>
        <taxon>Neoptera</taxon>
        <taxon>Endopterygota</taxon>
        <taxon>Diptera</taxon>
        <taxon>Nematocera</taxon>
        <taxon>Chironomoidea</taxon>
        <taxon>Chironomidae</taxon>
        <taxon>Clunio</taxon>
    </lineage>
</organism>
<dbReference type="Proteomes" id="UP000183832">
    <property type="component" value="Unassembled WGS sequence"/>
</dbReference>
<dbReference type="AlphaFoldDB" id="A0A1J1J6A5"/>
<evidence type="ECO:0000313" key="2">
    <source>
        <dbReference type="Proteomes" id="UP000183832"/>
    </source>
</evidence>
<sequence length="72" mass="8639">MRSKKKKKEFLNRIQSLIKEKVWKKAAFKQFYENLSFTYLIIIQDTTTAISLMRFLVTLLELSDEFFIESPT</sequence>
<gene>
    <name evidence="1" type="ORF">CLUMA_CG021175</name>
</gene>
<dbReference type="EMBL" id="CVRI01000074">
    <property type="protein sequence ID" value="CRL07941.1"/>
    <property type="molecule type" value="Genomic_DNA"/>
</dbReference>